<gene>
    <name evidence="7" type="ORF">GCM10007140_22970</name>
</gene>
<dbReference type="SUPFAM" id="SSF51206">
    <property type="entry name" value="cAMP-binding domain-like"/>
    <property type="match status" value="1"/>
</dbReference>
<reference evidence="7" key="1">
    <citation type="journal article" date="2014" name="Int. J. Syst. Evol. Microbiol.">
        <title>Complete genome sequence of Corynebacterium casei LMG S-19264T (=DSM 44701T), isolated from a smear-ripened cheese.</title>
        <authorList>
            <consortium name="US DOE Joint Genome Institute (JGI-PGF)"/>
            <person name="Walter F."/>
            <person name="Albersmeier A."/>
            <person name="Kalinowski J."/>
            <person name="Ruckert C."/>
        </authorList>
    </citation>
    <scope>NUCLEOTIDE SEQUENCE</scope>
    <source>
        <strain evidence="7">CGMCC 1.12698</strain>
    </source>
</reference>
<dbReference type="InterPro" id="IPR036388">
    <property type="entry name" value="WH-like_DNA-bd_sf"/>
</dbReference>
<dbReference type="GO" id="GO:0005829">
    <property type="term" value="C:cytosol"/>
    <property type="evidence" value="ECO:0007669"/>
    <property type="project" value="TreeGrafter"/>
</dbReference>
<feature type="domain" description="Cyclic nucleotide-binding" evidence="5">
    <location>
        <begin position="26"/>
        <end position="135"/>
    </location>
</feature>
<dbReference type="SUPFAM" id="SSF46785">
    <property type="entry name" value="Winged helix' DNA-binding domain"/>
    <property type="match status" value="1"/>
</dbReference>
<dbReference type="InterPro" id="IPR000595">
    <property type="entry name" value="cNMP-bd_dom"/>
</dbReference>
<accession>A0A917ATR8</accession>
<dbReference type="NCBIfam" id="NF007707">
    <property type="entry name" value="PRK10402.1"/>
    <property type="match status" value="1"/>
</dbReference>
<keyword evidence="8" id="KW-1185">Reference proteome</keyword>
<organism evidence="7 8">
    <name type="scientific">Priestia taiwanensis</name>
    <dbReference type="NCBI Taxonomy" id="1347902"/>
    <lineage>
        <taxon>Bacteria</taxon>
        <taxon>Bacillati</taxon>
        <taxon>Bacillota</taxon>
        <taxon>Bacilli</taxon>
        <taxon>Bacillales</taxon>
        <taxon>Bacillaceae</taxon>
        <taxon>Priestia</taxon>
    </lineage>
</organism>
<dbReference type="PROSITE" id="PS50042">
    <property type="entry name" value="CNMP_BINDING_3"/>
    <property type="match status" value="1"/>
</dbReference>
<dbReference type="Proteomes" id="UP000605259">
    <property type="component" value="Unassembled WGS sequence"/>
</dbReference>
<proteinExistence type="predicted"/>
<dbReference type="InterPro" id="IPR018490">
    <property type="entry name" value="cNMP-bd_dom_sf"/>
</dbReference>
<feature type="domain" description="HTH crp-type" evidence="6">
    <location>
        <begin position="149"/>
        <end position="219"/>
    </location>
</feature>
<dbReference type="InterPro" id="IPR036390">
    <property type="entry name" value="WH_DNA-bd_sf"/>
</dbReference>
<evidence type="ECO:0000256" key="2">
    <source>
        <dbReference type="ARBA" id="ARBA00023125"/>
    </source>
</evidence>
<evidence type="ECO:0000256" key="3">
    <source>
        <dbReference type="ARBA" id="ARBA00023159"/>
    </source>
</evidence>
<dbReference type="PROSITE" id="PS51063">
    <property type="entry name" value="HTH_CRP_2"/>
    <property type="match status" value="1"/>
</dbReference>
<name>A0A917ATR8_9BACI</name>
<dbReference type="InterPro" id="IPR050397">
    <property type="entry name" value="Env_Response_Regulators"/>
</dbReference>
<dbReference type="Pfam" id="PF13545">
    <property type="entry name" value="HTH_Crp_2"/>
    <property type="match status" value="1"/>
</dbReference>
<reference evidence="7" key="2">
    <citation type="submission" date="2020-09" db="EMBL/GenBank/DDBJ databases">
        <authorList>
            <person name="Sun Q."/>
            <person name="Zhou Y."/>
        </authorList>
    </citation>
    <scope>NUCLEOTIDE SEQUENCE</scope>
    <source>
        <strain evidence="7">CGMCC 1.12698</strain>
    </source>
</reference>
<sequence length="230" mass="26959">MKQIHDVSKLEKYVKKHHIDTFFSTDMTNKMELFLFKKHDYICKENEDISYLYFFVEGKVKAYNTLSNGKALLLRFYEGLQVVGDVELVQARKTSANVQAIEDSYCIGIPLEKLRDQLLNDATFLRFICSSLAEKFSRLSKNSSINLLYPLENRLAGYILATLEKGQEDEKKFIFYGNLTAISELLGTSYRHLMRVLHTFVERGIIRKRNRHFEIMNMQLLEELAEDIYK</sequence>
<evidence type="ECO:0000259" key="6">
    <source>
        <dbReference type="PROSITE" id="PS51063"/>
    </source>
</evidence>
<dbReference type="InterPro" id="IPR012318">
    <property type="entry name" value="HTH_CRP"/>
</dbReference>
<keyword evidence="3" id="KW-0010">Activator</keyword>
<evidence type="ECO:0000256" key="1">
    <source>
        <dbReference type="ARBA" id="ARBA00023015"/>
    </source>
</evidence>
<dbReference type="Pfam" id="PF00027">
    <property type="entry name" value="cNMP_binding"/>
    <property type="match status" value="1"/>
</dbReference>
<protein>
    <submittedName>
        <fullName evidence="7">Transcriptional regulator</fullName>
    </submittedName>
</protein>
<dbReference type="RefSeq" id="WP_188388481.1">
    <property type="nucleotide sequence ID" value="NZ_BMFK01000001.1"/>
</dbReference>
<evidence type="ECO:0000259" key="5">
    <source>
        <dbReference type="PROSITE" id="PS50042"/>
    </source>
</evidence>
<dbReference type="InterPro" id="IPR014710">
    <property type="entry name" value="RmlC-like_jellyroll"/>
</dbReference>
<comment type="caution">
    <text evidence="7">The sequence shown here is derived from an EMBL/GenBank/DDBJ whole genome shotgun (WGS) entry which is preliminary data.</text>
</comment>
<keyword evidence="4" id="KW-0804">Transcription</keyword>
<dbReference type="Gene3D" id="1.10.10.10">
    <property type="entry name" value="Winged helix-like DNA-binding domain superfamily/Winged helix DNA-binding domain"/>
    <property type="match status" value="1"/>
</dbReference>
<dbReference type="GO" id="GO:0003677">
    <property type="term" value="F:DNA binding"/>
    <property type="evidence" value="ECO:0007669"/>
    <property type="project" value="UniProtKB-KW"/>
</dbReference>
<keyword evidence="2" id="KW-0238">DNA-binding</keyword>
<dbReference type="SMART" id="SM00100">
    <property type="entry name" value="cNMP"/>
    <property type="match status" value="1"/>
</dbReference>
<dbReference type="PANTHER" id="PTHR24567:SF26">
    <property type="entry name" value="REGULATORY PROTEIN YEIL"/>
    <property type="match status" value="1"/>
</dbReference>
<dbReference type="CDD" id="cd00038">
    <property type="entry name" value="CAP_ED"/>
    <property type="match status" value="1"/>
</dbReference>
<dbReference type="AlphaFoldDB" id="A0A917ATR8"/>
<dbReference type="PANTHER" id="PTHR24567">
    <property type="entry name" value="CRP FAMILY TRANSCRIPTIONAL REGULATORY PROTEIN"/>
    <property type="match status" value="1"/>
</dbReference>
<keyword evidence="1" id="KW-0805">Transcription regulation</keyword>
<evidence type="ECO:0000313" key="7">
    <source>
        <dbReference type="EMBL" id="GGE72468.1"/>
    </source>
</evidence>
<evidence type="ECO:0000256" key="4">
    <source>
        <dbReference type="ARBA" id="ARBA00023163"/>
    </source>
</evidence>
<dbReference type="GO" id="GO:0003700">
    <property type="term" value="F:DNA-binding transcription factor activity"/>
    <property type="evidence" value="ECO:0007669"/>
    <property type="project" value="TreeGrafter"/>
</dbReference>
<dbReference type="EMBL" id="BMFK01000001">
    <property type="protein sequence ID" value="GGE72468.1"/>
    <property type="molecule type" value="Genomic_DNA"/>
</dbReference>
<dbReference type="Gene3D" id="2.60.120.10">
    <property type="entry name" value="Jelly Rolls"/>
    <property type="match status" value="1"/>
</dbReference>
<evidence type="ECO:0000313" key="8">
    <source>
        <dbReference type="Proteomes" id="UP000605259"/>
    </source>
</evidence>